<dbReference type="Gene3D" id="1.25.40.10">
    <property type="entry name" value="Tetratricopeptide repeat domain"/>
    <property type="match status" value="1"/>
</dbReference>
<dbReference type="KEGG" id="dol:Dole_1689"/>
<dbReference type="eggNOG" id="ENOG5033QAE">
    <property type="taxonomic scope" value="Bacteria"/>
</dbReference>
<accession>A9A0J3</accession>
<dbReference type="STRING" id="96561.Dole_1689"/>
<reference evidence="1 2" key="1">
    <citation type="submission" date="2007-10" db="EMBL/GenBank/DDBJ databases">
        <title>Complete sequence of Desulfococcus oleovorans Hxd3.</title>
        <authorList>
            <consortium name="US DOE Joint Genome Institute"/>
            <person name="Copeland A."/>
            <person name="Lucas S."/>
            <person name="Lapidus A."/>
            <person name="Barry K."/>
            <person name="Glavina del Rio T."/>
            <person name="Dalin E."/>
            <person name="Tice H."/>
            <person name="Pitluck S."/>
            <person name="Kiss H."/>
            <person name="Brettin T."/>
            <person name="Bruce D."/>
            <person name="Detter J.C."/>
            <person name="Han C."/>
            <person name="Schmutz J."/>
            <person name="Larimer F."/>
            <person name="Land M."/>
            <person name="Hauser L."/>
            <person name="Kyrpides N."/>
            <person name="Kim E."/>
            <person name="Wawrik B."/>
            <person name="Richardson P."/>
        </authorList>
    </citation>
    <scope>NUCLEOTIDE SEQUENCE [LARGE SCALE GENOMIC DNA]</scope>
    <source>
        <strain evidence="2">DSM 6200 / JCM 39069 / Hxd3</strain>
    </source>
</reference>
<sequence>MRHLKQKTSNGENGNAKYALLGMLPSVAAYADFKADMRKGFSDVMPALLSYAVDSGLVREKTEAAFLAFLETNPASSASIEGRTFSDLLAQVLGTRSVNSLLESLNTYANRFCMMPVQASMFSRLKKDFHPNTPKKRNVLRLLAFWLGAKRPELGWNYEMLMALADTRSAEPLPAEEKEGVRIAFALQAAGGILDIKAVEWLQSELRQCIADLNLPRIEPHRISFTLSTAHLDLPRAPGPSGEPRLYARAIRSSLALAYQMPIRWALSDHSSRQCSIIVAISAGPFDQASQFIQALLSLKRTGITPVRMTDFARLCVNIADIKVTFNKEFDELVTGFPGTTYTRAWHVDHFWSYLYFDFVPQLLEEGVMPTTEEAYHAFRNELFFPDHSAGGNKALSAIRKFPQDSLLAIEVARSLIAKRMLHEANEVLSTILASYPRHMVARTCRGVIYHYLSMHQSDPELAEAFFDRSVRETDILTRHYPDEPEAHTETGLLYYTRAIQLIATFRKKKSPLSREETIRESMAHLNNALRLFNKSSAIASITDMRAEFWIRQAGILIMMLKKDEDTLLSSRTLTDQQDIVFDTSRQSFKILGWIRDESEDAYRFFQDRLNNQMKEYAEDVSVTNYSPSLKCILAGYMWNTLPEVTVGTAKVILFLYHEAIQNVERLARFNIGVYSASGCYTLIQSPAHFIRNARKYINLLETVLKKDLEKPDDHLIDRKKIRSVALPFALLDDEVESGIILKSEIDTAMPRQP</sequence>
<dbReference type="HOGENOM" id="CLU_369495_0_0_7"/>
<dbReference type="SUPFAM" id="SSF48452">
    <property type="entry name" value="TPR-like"/>
    <property type="match status" value="1"/>
</dbReference>
<dbReference type="EMBL" id="CP000859">
    <property type="protein sequence ID" value="ABW67493.1"/>
    <property type="molecule type" value="Genomic_DNA"/>
</dbReference>
<dbReference type="RefSeq" id="WP_012175109.1">
    <property type="nucleotide sequence ID" value="NC_009943.1"/>
</dbReference>
<evidence type="ECO:0008006" key="3">
    <source>
        <dbReference type="Google" id="ProtNLM"/>
    </source>
</evidence>
<dbReference type="AlphaFoldDB" id="A9A0J3"/>
<proteinExistence type="predicted"/>
<dbReference type="Proteomes" id="UP000008561">
    <property type="component" value="Chromosome"/>
</dbReference>
<name>A9A0J3_DESOH</name>
<gene>
    <name evidence="1" type="ordered locus">Dole_1689</name>
</gene>
<evidence type="ECO:0000313" key="1">
    <source>
        <dbReference type="EMBL" id="ABW67493.1"/>
    </source>
</evidence>
<evidence type="ECO:0000313" key="2">
    <source>
        <dbReference type="Proteomes" id="UP000008561"/>
    </source>
</evidence>
<dbReference type="OrthoDB" id="5417751at2"/>
<organism evidence="1 2">
    <name type="scientific">Desulfosudis oleivorans (strain DSM 6200 / JCM 39069 / Hxd3)</name>
    <name type="common">Desulfococcus oleovorans</name>
    <dbReference type="NCBI Taxonomy" id="96561"/>
    <lineage>
        <taxon>Bacteria</taxon>
        <taxon>Pseudomonadati</taxon>
        <taxon>Thermodesulfobacteriota</taxon>
        <taxon>Desulfobacteria</taxon>
        <taxon>Desulfobacterales</taxon>
        <taxon>Desulfosudaceae</taxon>
        <taxon>Desulfosudis</taxon>
    </lineage>
</organism>
<dbReference type="InterPro" id="IPR011990">
    <property type="entry name" value="TPR-like_helical_dom_sf"/>
</dbReference>
<protein>
    <recommendedName>
        <fullName evidence="3">Tetratricopeptide repeat protein</fullName>
    </recommendedName>
</protein>
<keyword evidence="2" id="KW-1185">Reference proteome</keyword>